<sequence>MYCTACGTRFENFLDLSRSQEISTKFASFGVGTDKLRKIRLFWKIVPNKLEERYIEWLCSKPKGQFLITWPWNEVRFLPLIASEYAINEKEKIAIIGRIQEEEKDLFVPTMNTTFGKLVYLNNKKPSKYQNFKKDLFGCIDEDIIKMTENVHIHIRGIGTKITNDYLCDTQSIIRCKRKIINEINEMYGEDCIREITTKRAGRSRVTQEVLNENGYFDVTLDRRLERSGKLEYTKSWELEILSAFNENEKIHIPSQQVKYKVIKSPHDIEDDSVNNIVYFISEELHSEILYPYLKRLGVKVLIFENIDCFIKDIIYGGYQRYWPLVDFLKERKEAIFTFLMFSTEPEIRHLHNKFANDVGSLTIQTLDTAKRLELLFNNEWSESKYPNPYSSMKSQISHTEIKYEIIYEVVNEIDEIFDEIDQLLKELKWEDYNLKKGTMKYFKDMRKTPLDYIGDYSRYEVFKRKKIGIEFTFESVMLFINGIDEDICNKLTCIHDNFFGKCRGKRNVLFKKIDELARELINYSIITIVVHPYDCKGFEHLLIKEGFEEYLKNNLIAVTSWSTEVGHRCVQATSMDKKHIVISTEAPSINFNLYNCEIDKVIFIGSKKNLDKIKEIIEKRITESFRRPVTFLSENDDAPAILKKIEKESHTFETLEDDSIDSPLPKNDDAPAIFKQIEKESHTFETLEDDSIDSTVIEIKDVLFPFQTCEKTSQSISGTSTSRYLKSGERILIAIASNGTGILFPMNTTLHYRVSEGIPKIEEIETSDKRLNSLKNVEIYLGKKEDYRSFKTKFVELMLDKGADISIEAGVFKWSNFPKLLYDSVSWTKYLQKAKKTLILERHIKSKDADDELACRIVNSGTSARDLDYVKIWWKGYEGVVDTSIGKLRIPFVEHPRNADDLRKIYKVINEIISDPGLDDLSALKSYNASMIIQKIRRNVLGGTPENLPKKLRNSYQILRPYIDEIWSFSDTFYVQYFERLILAEDMPAYKIINLSDVSLIK</sequence>
<dbReference type="HOGENOM" id="CLU_306460_0_0_2"/>
<gene>
    <name evidence="1" type="ORF">MSSAC_2702</name>
</gene>
<dbReference type="Proteomes" id="UP000033123">
    <property type="component" value="Chromosome"/>
</dbReference>
<proteinExistence type="predicted"/>
<name>A0A0E3PQH8_9EURY</name>
<reference evidence="1 2" key="1">
    <citation type="submission" date="2014-07" db="EMBL/GenBank/DDBJ databases">
        <title>Methanogenic archaea and the global carbon cycle.</title>
        <authorList>
            <person name="Henriksen J.R."/>
            <person name="Luke J."/>
            <person name="Reinhart S."/>
            <person name="Benedict M.N."/>
            <person name="Youngblut N.D."/>
            <person name="Metcalf M.E."/>
            <person name="Whitaker R.J."/>
            <person name="Metcalf W.W."/>
        </authorList>
    </citation>
    <scope>NUCLEOTIDE SEQUENCE [LARGE SCALE GENOMIC DNA]</scope>
    <source>
        <strain evidence="1 2">C2J</strain>
    </source>
</reference>
<organism evidence="1 2">
    <name type="scientific">Methanosarcina siciliae C2J</name>
    <dbReference type="NCBI Taxonomy" id="1434118"/>
    <lineage>
        <taxon>Archaea</taxon>
        <taxon>Methanobacteriati</taxon>
        <taxon>Methanobacteriota</taxon>
        <taxon>Stenosarchaea group</taxon>
        <taxon>Methanomicrobia</taxon>
        <taxon>Methanosarcinales</taxon>
        <taxon>Methanosarcinaceae</taxon>
        <taxon>Methanosarcina</taxon>
    </lineage>
</organism>
<accession>A0A0E3PQH8</accession>
<dbReference type="AlphaFoldDB" id="A0A0E3PQH8"/>
<evidence type="ECO:0000313" key="1">
    <source>
        <dbReference type="EMBL" id="AKB37292.1"/>
    </source>
</evidence>
<protein>
    <submittedName>
        <fullName evidence="1">Uncharacterized protein</fullName>
    </submittedName>
</protein>
<dbReference type="EMBL" id="CP009508">
    <property type="protein sequence ID" value="AKB37292.1"/>
    <property type="molecule type" value="Genomic_DNA"/>
</dbReference>
<dbReference type="KEGG" id="msj:MSSAC_2702"/>
<dbReference type="STRING" id="1434118.MSSAC_2702"/>
<evidence type="ECO:0000313" key="2">
    <source>
        <dbReference type="Proteomes" id="UP000033123"/>
    </source>
</evidence>
<dbReference type="PATRIC" id="fig|1434118.4.peg.3523"/>